<keyword evidence="1" id="KW-0175">Coiled coil</keyword>
<dbReference type="KEGG" id="bih:BIP78_1564"/>
<dbReference type="Gene3D" id="3.30.910.20">
    <property type="entry name" value="Skp domain"/>
    <property type="match status" value="1"/>
</dbReference>
<evidence type="ECO:0000313" key="3">
    <source>
        <dbReference type="Proteomes" id="UP000287233"/>
    </source>
</evidence>
<dbReference type="Proteomes" id="UP000287233">
    <property type="component" value="Chromosome"/>
</dbReference>
<sequence>MKTQWIVGLVVGALVLGLVGGIVGSRLFPGAATGGDVTKLTGDLTKLTTRVSDLETRVAGITTGGAGLRIGVVDAETLFTRVFLPQVQTERAAMEGKARDIQALQADYAAGRLQLATYQQRYLRLQAELVQASLNVNMAMLEKMIASPGFLNMRSDLEAVRTQARPIVDEVEKTVREAQVTILDMQGFSERLQQLQAAFQQLDQLLTQVAAAKMVEITQQVAREKGYDLVVRTKDVVMFRRESTVVDLSSDVEGRLWGLFPSR</sequence>
<gene>
    <name evidence="2" type="ORF">BIP78_1564</name>
</gene>
<evidence type="ECO:0000256" key="1">
    <source>
        <dbReference type="SAM" id="Coils"/>
    </source>
</evidence>
<protein>
    <recommendedName>
        <fullName evidence="4">OmpH family outer membrane protein</fullName>
    </recommendedName>
</protein>
<dbReference type="SUPFAM" id="SSF111384">
    <property type="entry name" value="OmpH-like"/>
    <property type="match status" value="1"/>
</dbReference>
<accession>A0A410FWM8</accession>
<dbReference type="InterPro" id="IPR024930">
    <property type="entry name" value="Skp_dom_sf"/>
</dbReference>
<dbReference type="AlphaFoldDB" id="A0A410FWM8"/>
<evidence type="ECO:0000313" key="2">
    <source>
        <dbReference type="EMBL" id="QAA77330.1"/>
    </source>
</evidence>
<evidence type="ECO:0008006" key="4">
    <source>
        <dbReference type="Google" id="ProtNLM"/>
    </source>
</evidence>
<name>A0A410FWM8_BIPS1</name>
<dbReference type="EMBL" id="CP034928">
    <property type="protein sequence ID" value="QAA77330.1"/>
    <property type="molecule type" value="Genomic_DNA"/>
</dbReference>
<reference evidence="3" key="1">
    <citation type="submission" date="2018-12" db="EMBL/GenBank/DDBJ databases">
        <title>Complete genome sequence of an uncultured bacterium of the candidate phylum Bipolaricaulota.</title>
        <authorList>
            <person name="Kadnikov V.V."/>
            <person name="Mardanov A.V."/>
            <person name="Beletsky A.V."/>
            <person name="Frank Y.A."/>
            <person name="Karnachuk O.V."/>
            <person name="Ravin N.V."/>
        </authorList>
    </citation>
    <scope>NUCLEOTIDE SEQUENCE [LARGE SCALE GENOMIC DNA]</scope>
</reference>
<organism evidence="2 3">
    <name type="scientific">Bipolaricaulis sibiricus</name>
    <dbReference type="NCBI Taxonomy" id="2501609"/>
    <lineage>
        <taxon>Bacteria</taxon>
        <taxon>Candidatus Bipolaricaulota</taxon>
        <taxon>Candidatus Bipolaricaulia</taxon>
        <taxon>Candidatus Bipolaricaulales</taxon>
        <taxon>Candidatus Bipolaricaulaceae</taxon>
        <taxon>Candidatus Bipolaricaulis</taxon>
    </lineage>
</organism>
<feature type="coiled-coil region" evidence="1">
    <location>
        <begin position="185"/>
        <end position="212"/>
    </location>
</feature>
<proteinExistence type="predicted"/>